<keyword evidence="12" id="KW-0121">Carboxypeptidase</keyword>
<keyword evidence="2" id="KW-0732">Signal</keyword>
<evidence type="ECO:0000313" key="12">
    <source>
        <dbReference type="EMBL" id="EIT71146.1"/>
    </source>
</evidence>
<dbReference type="Proteomes" id="UP000003704">
    <property type="component" value="Unassembled WGS sequence"/>
</dbReference>
<feature type="binding site" evidence="8">
    <location>
        <position position="237"/>
    </location>
    <ligand>
        <name>substrate</name>
    </ligand>
</feature>
<evidence type="ECO:0000256" key="5">
    <source>
        <dbReference type="ARBA" id="ARBA00022984"/>
    </source>
</evidence>
<reference evidence="12 13" key="1">
    <citation type="journal article" date="2012" name="J. Bacteriol.">
        <title>Genome Sequence of n-Alkane-Degrading Hydrocarboniphaga effusa Strain AP103T (ATCC BAA-332T).</title>
        <authorList>
            <person name="Chang H.K."/>
            <person name="Zylstra G.J."/>
            <person name="Chae J.C."/>
        </authorList>
    </citation>
    <scope>NUCLEOTIDE SEQUENCE [LARGE SCALE GENOMIC DNA]</scope>
    <source>
        <strain evidence="12 13">AP103</strain>
    </source>
</reference>
<evidence type="ECO:0000256" key="9">
    <source>
        <dbReference type="RuleBase" id="RU004016"/>
    </source>
</evidence>
<proteinExistence type="inferred from homology"/>
<keyword evidence="3" id="KW-0378">Hydrolase</keyword>
<dbReference type="PATRIC" id="fig|1172194.4.peg.1233"/>
<keyword evidence="4" id="KW-0133">Cell shape</keyword>
<keyword evidence="12" id="KW-0645">Protease</keyword>
<organism evidence="12 13">
    <name type="scientific">Hydrocarboniphaga effusa AP103</name>
    <dbReference type="NCBI Taxonomy" id="1172194"/>
    <lineage>
        <taxon>Bacteria</taxon>
        <taxon>Pseudomonadati</taxon>
        <taxon>Pseudomonadota</taxon>
        <taxon>Gammaproteobacteria</taxon>
        <taxon>Nevskiales</taxon>
        <taxon>Nevskiaceae</taxon>
        <taxon>Hydrocarboniphaga</taxon>
    </lineage>
</organism>
<dbReference type="AlphaFoldDB" id="I8I4I9"/>
<dbReference type="PANTHER" id="PTHR21581">
    <property type="entry name" value="D-ALANYL-D-ALANINE CARBOXYPEPTIDASE"/>
    <property type="match status" value="1"/>
</dbReference>
<evidence type="ECO:0000256" key="2">
    <source>
        <dbReference type="ARBA" id="ARBA00022729"/>
    </source>
</evidence>
<keyword evidence="13" id="KW-1185">Reference proteome</keyword>
<dbReference type="STRING" id="1172194.WQQ_12830"/>
<dbReference type="GO" id="GO:0006508">
    <property type="term" value="P:proteolysis"/>
    <property type="evidence" value="ECO:0007669"/>
    <property type="project" value="InterPro"/>
</dbReference>
<dbReference type="GO" id="GO:0008360">
    <property type="term" value="P:regulation of cell shape"/>
    <property type="evidence" value="ECO:0007669"/>
    <property type="project" value="UniProtKB-KW"/>
</dbReference>
<comment type="similarity">
    <text evidence="1 9">Belongs to the peptidase S11 family.</text>
</comment>
<protein>
    <submittedName>
        <fullName evidence="12">Peptidase S11 D-alanyl-D-alanine carboxypeptidase 1</fullName>
    </submittedName>
</protein>
<dbReference type="EMBL" id="AKGD01000001">
    <property type="protein sequence ID" value="EIT71146.1"/>
    <property type="molecule type" value="Genomic_DNA"/>
</dbReference>
<feature type="domain" description="Peptidase S11 D-alanyl-D-alanine carboxypeptidase A N-terminal" evidence="11">
    <location>
        <begin position="44"/>
        <end position="266"/>
    </location>
</feature>
<dbReference type="OrthoDB" id="5688590at2"/>
<dbReference type="InterPro" id="IPR001967">
    <property type="entry name" value="Peptidase_S11_N"/>
</dbReference>
<dbReference type="GO" id="GO:0009252">
    <property type="term" value="P:peptidoglycan biosynthetic process"/>
    <property type="evidence" value="ECO:0007669"/>
    <property type="project" value="UniProtKB-KW"/>
</dbReference>
<evidence type="ECO:0000259" key="11">
    <source>
        <dbReference type="Pfam" id="PF00768"/>
    </source>
</evidence>
<gene>
    <name evidence="12" type="ORF">WQQ_12830</name>
</gene>
<dbReference type="InterPro" id="IPR018044">
    <property type="entry name" value="Peptidase_S11"/>
</dbReference>
<evidence type="ECO:0000256" key="10">
    <source>
        <dbReference type="SAM" id="MobiDB-lite"/>
    </source>
</evidence>
<keyword evidence="5" id="KW-0573">Peptidoglycan synthesis</keyword>
<evidence type="ECO:0000256" key="3">
    <source>
        <dbReference type="ARBA" id="ARBA00022801"/>
    </source>
</evidence>
<dbReference type="SUPFAM" id="SSF56601">
    <property type="entry name" value="beta-lactamase/transpeptidase-like"/>
    <property type="match status" value="1"/>
</dbReference>
<dbReference type="PRINTS" id="PR00725">
    <property type="entry name" value="DADACBPTASE1"/>
</dbReference>
<feature type="region of interest" description="Disordered" evidence="10">
    <location>
        <begin position="296"/>
        <end position="349"/>
    </location>
</feature>
<dbReference type="GO" id="GO:0009002">
    <property type="term" value="F:serine-type D-Ala-D-Ala carboxypeptidase activity"/>
    <property type="evidence" value="ECO:0007669"/>
    <property type="project" value="InterPro"/>
</dbReference>
<evidence type="ECO:0000256" key="6">
    <source>
        <dbReference type="ARBA" id="ARBA00023316"/>
    </source>
</evidence>
<evidence type="ECO:0000256" key="1">
    <source>
        <dbReference type="ARBA" id="ARBA00007164"/>
    </source>
</evidence>
<dbReference type="Gene3D" id="3.40.710.10">
    <property type="entry name" value="DD-peptidase/beta-lactamase superfamily"/>
    <property type="match status" value="1"/>
</dbReference>
<evidence type="ECO:0000256" key="7">
    <source>
        <dbReference type="PIRSR" id="PIRSR618044-1"/>
    </source>
</evidence>
<keyword evidence="6" id="KW-0961">Cell wall biogenesis/degradation</keyword>
<dbReference type="PANTHER" id="PTHR21581:SF26">
    <property type="entry name" value="D-ALANYL-D-ALANINE ENDOPEPTIDASE"/>
    <property type="match status" value="1"/>
</dbReference>
<name>I8I4I9_9GAMM</name>
<dbReference type="GO" id="GO:0071555">
    <property type="term" value="P:cell wall organization"/>
    <property type="evidence" value="ECO:0007669"/>
    <property type="project" value="UniProtKB-KW"/>
</dbReference>
<dbReference type="Pfam" id="PF00768">
    <property type="entry name" value="Peptidase_S11"/>
    <property type="match status" value="1"/>
</dbReference>
<evidence type="ECO:0000313" key="13">
    <source>
        <dbReference type="Proteomes" id="UP000003704"/>
    </source>
</evidence>
<comment type="caution">
    <text evidence="12">The sequence shown here is derived from an EMBL/GenBank/DDBJ whole genome shotgun (WGS) entry which is preliminary data.</text>
</comment>
<feature type="active site" description="Acyl-ester intermediate" evidence="7">
    <location>
        <position position="74"/>
    </location>
</feature>
<dbReference type="NCBIfam" id="NF008668">
    <property type="entry name" value="PRK11669.1"/>
    <property type="match status" value="1"/>
</dbReference>
<dbReference type="RefSeq" id="WP_007184237.1">
    <property type="nucleotide sequence ID" value="NZ_AKGD01000001.1"/>
</dbReference>
<evidence type="ECO:0000256" key="8">
    <source>
        <dbReference type="PIRSR" id="PIRSR618044-2"/>
    </source>
</evidence>
<sequence>MPNSTTLPPPRRIGARGILRSLLATIAVMLIVSPAVVLAAPSLSLKSNAAIVVDQDSGETLYAKNADVVMPIASLTKLMTALVVVDARLPMDETLEISSEDVDREKNTHSRLTVGTKLTRGQMMLLALMSSENRAANALSRGYPGGRPAFLAQMNAKAKSLGMQSTYFADPAGLSSKSVSTARDLLRLVSAADSEDLIRDYTTRPETEVRVGKQQLTFISSNRMIRNSRDWDIGLQKTGFTNEAGRCLVMRATTLNRRMSMVFLNSFGTMTRFADAGRVRKHLELQGKGELSAPAITSASTKVQAPVKKTVKKPAKKPAREPAKKPATKASTQPKKAKPKTKPAGESSS</sequence>
<feature type="active site" evidence="7">
    <location>
        <position position="131"/>
    </location>
</feature>
<evidence type="ECO:0000256" key="4">
    <source>
        <dbReference type="ARBA" id="ARBA00022960"/>
    </source>
</evidence>
<feature type="active site" description="Proton acceptor" evidence="7">
    <location>
        <position position="77"/>
    </location>
</feature>
<accession>I8I4I9</accession>
<dbReference type="InterPro" id="IPR012338">
    <property type="entry name" value="Beta-lactam/transpept-like"/>
</dbReference>